<organism evidence="1 2">
    <name type="scientific">Eumeta variegata</name>
    <name type="common">Bagworm moth</name>
    <name type="synonym">Eumeta japonica</name>
    <dbReference type="NCBI Taxonomy" id="151549"/>
    <lineage>
        <taxon>Eukaryota</taxon>
        <taxon>Metazoa</taxon>
        <taxon>Ecdysozoa</taxon>
        <taxon>Arthropoda</taxon>
        <taxon>Hexapoda</taxon>
        <taxon>Insecta</taxon>
        <taxon>Pterygota</taxon>
        <taxon>Neoptera</taxon>
        <taxon>Endopterygota</taxon>
        <taxon>Lepidoptera</taxon>
        <taxon>Glossata</taxon>
        <taxon>Ditrysia</taxon>
        <taxon>Tineoidea</taxon>
        <taxon>Psychidae</taxon>
        <taxon>Oiketicinae</taxon>
        <taxon>Eumeta</taxon>
    </lineage>
</organism>
<sequence>MNFSSEKNPPHSFPPHVKWLEGVYETDVKGLYFHCRRNREIFESQRNLSAGCTRKRAAAPIGVSNESRRPAHTAAADR</sequence>
<protein>
    <submittedName>
        <fullName evidence="1">Uncharacterized protein</fullName>
    </submittedName>
</protein>
<dbReference type="Proteomes" id="UP000299102">
    <property type="component" value="Unassembled WGS sequence"/>
</dbReference>
<proteinExistence type="predicted"/>
<dbReference type="EMBL" id="BGZK01000968">
    <property type="protein sequence ID" value="GBP66814.1"/>
    <property type="molecule type" value="Genomic_DNA"/>
</dbReference>
<keyword evidence="2" id="KW-1185">Reference proteome</keyword>
<accession>A0A4C1XW13</accession>
<name>A0A4C1XW13_EUMVA</name>
<evidence type="ECO:0000313" key="1">
    <source>
        <dbReference type="EMBL" id="GBP66814.1"/>
    </source>
</evidence>
<reference evidence="1 2" key="1">
    <citation type="journal article" date="2019" name="Commun. Biol.">
        <title>The bagworm genome reveals a unique fibroin gene that provides high tensile strength.</title>
        <authorList>
            <person name="Kono N."/>
            <person name="Nakamura H."/>
            <person name="Ohtoshi R."/>
            <person name="Tomita M."/>
            <person name="Numata K."/>
            <person name="Arakawa K."/>
        </authorList>
    </citation>
    <scope>NUCLEOTIDE SEQUENCE [LARGE SCALE GENOMIC DNA]</scope>
</reference>
<gene>
    <name evidence="1" type="ORF">EVAR_59511_1</name>
</gene>
<evidence type="ECO:0000313" key="2">
    <source>
        <dbReference type="Proteomes" id="UP000299102"/>
    </source>
</evidence>
<comment type="caution">
    <text evidence="1">The sequence shown here is derived from an EMBL/GenBank/DDBJ whole genome shotgun (WGS) entry which is preliminary data.</text>
</comment>
<dbReference type="AlphaFoldDB" id="A0A4C1XW13"/>